<dbReference type="AlphaFoldDB" id="A0ABD1U6T6"/>
<organism evidence="2 3">
    <name type="scientific">Forsythia ovata</name>
    <dbReference type="NCBI Taxonomy" id="205694"/>
    <lineage>
        <taxon>Eukaryota</taxon>
        <taxon>Viridiplantae</taxon>
        <taxon>Streptophyta</taxon>
        <taxon>Embryophyta</taxon>
        <taxon>Tracheophyta</taxon>
        <taxon>Spermatophyta</taxon>
        <taxon>Magnoliopsida</taxon>
        <taxon>eudicotyledons</taxon>
        <taxon>Gunneridae</taxon>
        <taxon>Pentapetalae</taxon>
        <taxon>asterids</taxon>
        <taxon>lamiids</taxon>
        <taxon>Lamiales</taxon>
        <taxon>Oleaceae</taxon>
        <taxon>Forsythieae</taxon>
        <taxon>Forsythia</taxon>
    </lineage>
</organism>
<sequence length="132" mass="14624">MTHSTHASKPPSTRQSNNGADILSNVRTAPLLPALENSDMINEPSTTKRTSMDPLTCHKRTGIELGRSVHTYVKKSFGLITSAKVHHLQRTLSVERIRQRSLDITTSTKCLPLRMSVVHGQFSNSLGKQLHV</sequence>
<proteinExistence type="predicted"/>
<dbReference type="Proteomes" id="UP001604277">
    <property type="component" value="Unassembled WGS sequence"/>
</dbReference>
<accession>A0ABD1U6T6</accession>
<keyword evidence="3" id="KW-1185">Reference proteome</keyword>
<reference evidence="3" key="1">
    <citation type="submission" date="2024-07" db="EMBL/GenBank/DDBJ databases">
        <title>Two chromosome-level genome assemblies of Korean endemic species Abeliophyllum distichum and Forsythia ovata (Oleaceae).</title>
        <authorList>
            <person name="Jang H."/>
        </authorList>
    </citation>
    <scope>NUCLEOTIDE SEQUENCE [LARGE SCALE GENOMIC DNA]</scope>
</reference>
<evidence type="ECO:0000313" key="2">
    <source>
        <dbReference type="EMBL" id="KAL2520478.1"/>
    </source>
</evidence>
<evidence type="ECO:0000313" key="3">
    <source>
        <dbReference type="Proteomes" id="UP001604277"/>
    </source>
</evidence>
<name>A0ABD1U6T6_9LAMI</name>
<gene>
    <name evidence="2" type="ORF">Fot_24401</name>
</gene>
<feature type="compositionally biased region" description="Polar residues" evidence="1">
    <location>
        <begin position="1"/>
        <end position="19"/>
    </location>
</feature>
<comment type="caution">
    <text evidence="2">The sequence shown here is derived from an EMBL/GenBank/DDBJ whole genome shotgun (WGS) entry which is preliminary data.</text>
</comment>
<dbReference type="EMBL" id="JBFOLJ010000007">
    <property type="protein sequence ID" value="KAL2520478.1"/>
    <property type="molecule type" value="Genomic_DNA"/>
</dbReference>
<protein>
    <submittedName>
        <fullName evidence="2">Uncharacterized protein</fullName>
    </submittedName>
</protein>
<feature type="region of interest" description="Disordered" evidence="1">
    <location>
        <begin position="1"/>
        <end position="54"/>
    </location>
</feature>
<evidence type="ECO:0000256" key="1">
    <source>
        <dbReference type="SAM" id="MobiDB-lite"/>
    </source>
</evidence>
<feature type="compositionally biased region" description="Polar residues" evidence="1">
    <location>
        <begin position="39"/>
        <end position="49"/>
    </location>
</feature>